<sequence>IHFYEVTVLISKIEKMISGRNNS</sequence>
<protein>
    <submittedName>
        <fullName evidence="1">Uncharacterized protein</fullName>
    </submittedName>
</protein>
<name>A0A382M9A9_9ZZZZ</name>
<feature type="non-terminal residue" evidence="1">
    <location>
        <position position="1"/>
    </location>
</feature>
<accession>A0A382M9A9</accession>
<gene>
    <name evidence="1" type="ORF">METZ01_LOCUS298032</name>
</gene>
<proteinExistence type="predicted"/>
<evidence type="ECO:0000313" key="1">
    <source>
        <dbReference type="EMBL" id="SVC45178.1"/>
    </source>
</evidence>
<dbReference type="EMBL" id="UINC01091977">
    <property type="protein sequence ID" value="SVC45178.1"/>
    <property type="molecule type" value="Genomic_DNA"/>
</dbReference>
<reference evidence="1" key="1">
    <citation type="submission" date="2018-05" db="EMBL/GenBank/DDBJ databases">
        <authorList>
            <person name="Lanie J.A."/>
            <person name="Ng W.-L."/>
            <person name="Kazmierczak K.M."/>
            <person name="Andrzejewski T.M."/>
            <person name="Davidsen T.M."/>
            <person name="Wayne K.J."/>
            <person name="Tettelin H."/>
            <person name="Glass J.I."/>
            <person name="Rusch D."/>
            <person name="Podicherti R."/>
            <person name="Tsui H.-C.T."/>
            <person name="Winkler M.E."/>
        </authorList>
    </citation>
    <scope>NUCLEOTIDE SEQUENCE</scope>
</reference>
<organism evidence="1">
    <name type="scientific">marine metagenome</name>
    <dbReference type="NCBI Taxonomy" id="408172"/>
    <lineage>
        <taxon>unclassified sequences</taxon>
        <taxon>metagenomes</taxon>
        <taxon>ecological metagenomes</taxon>
    </lineage>
</organism>
<dbReference type="AlphaFoldDB" id="A0A382M9A9"/>